<evidence type="ECO:0000259" key="4">
    <source>
        <dbReference type="PROSITE" id="PS50949"/>
    </source>
</evidence>
<dbReference type="PANTHER" id="PTHR43537">
    <property type="entry name" value="TRANSCRIPTIONAL REGULATOR, GNTR FAMILY"/>
    <property type="match status" value="1"/>
</dbReference>
<dbReference type="RefSeq" id="WP_213161231.1">
    <property type="nucleotide sequence ID" value="NZ_CP058214.1"/>
</dbReference>
<name>A0A7S8C5Q4_9HYPH</name>
<keyword evidence="2" id="KW-0238">DNA-binding</keyword>
<protein>
    <submittedName>
        <fullName evidence="5">GntR family transcriptional regulator</fullName>
    </submittedName>
</protein>
<gene>
    <name evidence="5" type="ORF">HW532_14935</name>
</gene>
<dbReference type="InterPro" id="IPR011711">
    <property type="entry name" value="GntR_C"/>
</dbReference>
<dbReference type="PRINTS" id="PR00035">
    <property type="entry name" value="HTHGNTR"/>
</dbReference>
<dbReference type="GO" id="GO:0003700">
    <property type="term" value="F:DNA-binding transcription factor activity"/>
    <property type="evidence" value="ECO:0007669"/>
    <property type="project" value="InterPro"/>
</dbReference>
<dbReference type="Gene3D" id="1.10.10.10">
    <property type="entry name" value="Winged helix-like DNA-binding domain superfamily/Winged helix DNA-binding domain"/>
    <property type="match status" value="1"/>
</dbReference>
<dbReference type="InterPro" id="IPR008920">
    <property type="entry name" value="TF_FadR/GntR_C"/>
</dbReference>
<keyword evidence="6" id="KW-1185">Reference proteome</keyword>
<dbReference type="Pfam" id="PF00392">
    <property type="entry name" value="GntR"/>
    <property type="match status" value="1"/>
</dbReference>
<dbReference type="InterPro" id="IPR036390">
    <property type="entry name" value="WH_DNA-bd_sf"/>
</dbReference>
<dbReference type="InterPro" id="IPR036388">
    <property type="entry name" value="WH-like_DNA-bd_sf"/>
</dbReference>
<accession>A0A7S8C5Q4</accession>
<dbReference type="KEGG" id="kmn:HW532_14935"/>
<dbReference type="PANTHER" id="PTHR43537:SF49">
    <property type="entry name" value="TRANSCRIPTIONAL REGULATORY PROTEIN"/>
    <property type="match status" value="1"/>
</dbReference>
<evidence type="ECO:0000313" key="5">
    <source>
        <dbReference type="EMBL" id="QPC43868.1"/>
    </source>
</evidence>
<evidence type="ECO:0000256" key="2">
    <source>
        <dbReference type="ARBA" id="ARBA00023125"/>
    </source>
</evidence>
<evidence type="ECO:0000256" key="1">
    <source>
        <dbReference type="ARBA" id="ARBA00023015"/>
    </source>
</evidence>
<sequence>MGTAADQIRQALEQDILTNRLLPGDRLDETRLAERFGISRTPVREALSQLAASGLVEIRRNRGATVTRLGLAELVEMFEVMAELEGMCGRLAAQRASEQELTALQEAHEECARHAAAGQSDDYYKANMAFHEAIYRASHNRFLAAETVRLRNRLSPYRRLQLRRRNRLTESFAEHESIVAAIREGRGGDADALLSRHVTRQSGSFNDFLASLPTEYLKSEAS</sequence>
<dbReference type="Gene3D" id="1.20.120.530">
    <property type="entry name" value="GntR ligand-binding domain-like"/>
    <property type="match status" value="1"/>
</dbReference>
<keyword evidence="3" id="KW-0804">Transcription</keyword>
<dbReference type="SMART" id="SM00345">
    <property type="entry name" value="HTH_GNTR"/>
    <property type="match status" value="1"/>
</dbReference>
<reference evidence="5 6" key="1">
    <citation type="submission" date="2020-06" db="EMBL/GenBank/DDBJ databases">
        <title>Genome sequence of 2 isolates from Red Sea Mangroves.</title>
        <authorList>
            <person name="Sefrji F."/>
            <person name="Michoud G."/>
            <person name="Merlino G."/>
            <person name="Daffonchio D."/>
        </authorList>
    </citation>
    <scope>NUCLEOTIDE SEQUENCE [LARGE SCALE GENOMIC DNA]</scope>
    <source>
        <strain evidence="5 6">R1DC25</strain>
    </source>
</reference>
<dbReference type="CDD" id="cd07377">
    <property type="entry name" value="WHTH_GntR"/>
    <property type="match status" value="1"/>
</dbReference>
<dbReference type="PROSITE" id="PS50949">
    <property type="entry name" value="HTH_GNTR"/>
    <property type="match status" value="1"/>
</dbReference>
<dbReference type="Pfam" id="PF07729">
    <property type="entry name" value="FCD"/>
    <property type="match status" value="1"/>
</dbReference>
<dbReference type="SMART" id="SM00895">
    <property type="entry name" value="FCD"/>
    <property type="match status" value="1"/>
</dbReference>
<dbReference type="EMBL" id="CP058214">
    <property type="protein sequence ID" value="QPC43868.1"/>
    <property type="molecule type" value="Genomic_DNA"/>
</dbReference>
<organism evidence="5 6">
    <name type="scientific">Kaustia mangrovi</name>
    <dbReference type="NCBI Taxonomy" id="2593653"/>
    <lineage>
        <taxon>Bacteria</taxon>
        <taxon>Pseudomonadati</taxon>
        <taxon>Pseudomonadota</taxon>
        <taxon>Alphaproteobacteria</taxon>
        <taxon>Hyphomicrobiales</taxon>
        <taxon>Parvibaculaceae</taxon>
        <taxon>Kaustia</taxon>
    </lineage>
</organism>
<dbReference type="InterPro" id="IPR000524">
    <property type="entry name" value="Tscrpt_reg_HTH_GntR"/>
</dbReference>
<dbReference type="GO" id="GO:0003677">
    <property type="term" value="F:DNA binding"/>
    <property type="evidence" value="ECO:0007669"/>
    <property type="project" value="UniProtKB-KW"/>
</dbReference>
<dbReference type="SUPFAM" id="SSF46785">
    <property type="entry name" value="Winged helix' DNA-binding domain"/>
    <property type="match status" value="1"/>
</dbReference>
<feature type="domain" description="HTH gntR-type" evidence="4">
    <location>
        <begin position="2"/>
        <end position="69"/>
    </location>
</feature>
<dbReference type="AlphaFoldDB" id="A0A7S8C5Q4"/>
<proteinExistence type="predicted"/>
<evidence type="ECO:0000256" key="3">
    <source>
        <dbReference type="ARBA" id="ARBA00023163"/>
    </source>
</evidence>
<dbReference type="Proteomes" id="UP000593594">
    <property type="component" value="Chromosome"/>
</dbReference>
<evidence type="ECO:0000313" key="6">
    <source>
        <dbReference type="Proteomes" id="UP000593594"/>
    </source>
</evidence>
<dbReference type="SUPFAM" id="SSF48008">
    <property type="entry name" value="GntR ligand-binding domain-like"/>
    <property type="match status" value="1"/>
</dbReference>
<keyword evidence="1" id="KW-0805">Transcription regulation</keyword>